<accession>A0A0E9VE78</accession>
<evidence type="ECO:0000313" key="1">
    <source>
        <dbReference type="EMBL" id="JAH75518.1"/>
    </source>
</evidence>
<reference evidence="1" key="2">
    <citation type="journal article" date="2015" name="Fish Shellfish Immunol.">
        <title>Early steps in the European eel (Anguilla anguilla)-Vibrio vulnificus interaction in the gills: Role of the RtxA13 toxin.</title>
        <authorList>
            <person name="Callol A."/>
            <person name="Pajuelo D."/>
            <person name="Ebbesson L."/>
            <person name="Teles M."/>
            <person name="MacKenzie S."/>
            <person name="Amaro C."/>
        </authorList>
    </citation>
    <scope>NUCLEOTIDE SEQUENCE</scope>
</reference>
<dbReference type="EMBL" id="GBXM01033059">
    <property type="protein sequence ID" value="JAH75518.1"/>
    <property type="molecule type" value="Transcribed_RNA"/>
</dbReference>
<dbReference type="AlphaFoldDB" id="A0A0E9VE78"/>
<protein>
    <submittedName>
        <fullName evidence="1">Uncharacterized protein</fullName>
    </submittedName>
</protein>
<sequence>MLRNQKVYKSRHSSYFLYTVQIYVVST</sequence>
<proteinExistence type="predicted"/>
<name>A0A0E9VE78_ANGAN</name>
<reference evidence="1" key="1">
    <citation type="submission" date="2014-11" db="EMBL/GenBank/DDBJ databases">
        <authorList>
            <person name="Amaro Gonzalez C."/>
        </authorList>
    </citation>
    <scope>NUCLEOTIDE SEQUENCE</scope>
</reference>
<organism evidence="1">
    <name type="scientific">Anguilla anguilla</name>
    <name type="common">European freshwater eel</name>
    <name type="synonym">Muraena anguilla</name>
    <dbReference type="NCBI Taxonomy" id="7936"/>
    <lineage>
        <taxon>Eukaryota</taxon>
        <taxon>Metazoa</taxon>
        <taxon>Chordata</taxon>
        <taxon>Craniata</taxon>
        <taxon>Vertebrata</taxon>
        <taxon>Euteleostomi</taxon>
        <taxon>Actinopterygii</taxon>
        <taxon>Neopterygii</taxon>
        <taxon>Teleostei</taxon>
        <taxon>Anguilliformes</taxon>
        <taxon>Anguillidae</taxon>
        <taxon>Anguilla</taxon>
    </lineage>
</organism>